<proteinExistence type="predicted"/>
<evidence type="ECO:0000256" key="1">
    <source>
        <dbReference type="SAM" id="Phobius"/>
    </source>
</evidence>
<evidence type="ECO:0000313" key="2">
    <source>
        <dbReference type="EMBL" id="SDG85710.1"/>
    </source>
</evidence>
<sequence length="196" mass="20735">MQNIGAVITTFGTAVLIVALLWAHLVSTDVDPVRDPVSKYGITETRKLYMTAGFAAAIAAIGAIIVLMNIAGDAAMISCVFLAIFALSRAIIPFVPMDAARARVTARGRAHRILAFLAFASITVAAFLAGGALHDAGSTTEATWSTVFAVIMAIGSIGVLLSPAVRLFARTFGLWERLIYVGFIAWFITIVFAALD</sequence>
<feature type="transmembrane region" description="Helical" evidence="1">
    <location>
        <begin position="144"/>
        <end position="165"/>
    </location>
</feature>
<feature type="transmembrane region" description="Helical" evidence="1">
    <location>
        <begin position="113"/>
        <end position="132"/>
    </location>
</feature>
<dbReference type="Proteomes" id="UP000199009">
    <property type="component" value="Chromosome I"/>
</dbReference>
<keyword evidence="3" id="KW-1185">Reference proteome</keyword>
<organism evidence="2 3">
    <name type="scientific">Microbacterium pygmaeum</name>
    <dbReference type="NCBI Taxonomy" id="370764"/>
    <lineage>
        <taxon>Bacteria</taxon>
        <taxon>Bacillati</taxon>
        <taxon>Actinomycetota</taxon>
        <taxon>Actinomycetes</taxon>
        <taxon>Micrococcales</taxon>
        <taxon>Microbacteriaceae</taxon>
        <taxon>Microbacterium</taxon>
    </lineage>
</organism>
<feature type="transmembrane region" description="Helical" evidence="1">
    <location>
        <begin position="48"/>
        <end position="68"/>
    </location>
</feature>
<dbReference type="AlphaFoldDB" id="A0A1G7XPY3"/>
<keyword evidence="1" id="KW-1133">Transmembrane helix</keyword>
<dbReference type="STRING" id="370764.SAMN04489810_1483"/>
<name>A0A1G7XPY3_9MICO</name>
<reference evidence="2 3" key="1">
    <citation type="submission" date="2016-10" db="EMBL/GenBank/DDBJ databases">
        <authorList>
            <person name="de Groot N.N."/>
        </authorList>
    </citation>
    <scope>NUCLEOTIDE SEQUENCE [LARGE SCALE GENOMIC DNA]</scope>
    <source>
        <strain evidence="2 3">DSM 23142</strain>
    </source>
</reference>
<dbReference type="EMBL" id="LT629692">
    <property type="protein sequence ID" value="SDG85710.1"/>
    <property type="molecule type" value="Genomic_DNA"/>
</dbReference>
<dbReference type="InterPro" id="IPR009339">
    <property type="entry name" value="DUF998"/>
</dbReference>
<evidence type="ECO:0008006" key="4">
    <source>
        <dbReference type="Google" id="ProtNLM"/>
    </source>
</evidence>
<protein>
    <recommendedName>
        <fullName evidence="4">DUF998 domain-containing protein</fullName>
    </recommendedName>
</protein>
<accession>A0A1G7XPY3</accession>
<feature type="transmembrane region" description="Helical" evidence="1">
    <location>
        <begin position="177"/>
        <end position="195"/>
    </location>
</feature>
<keyword evidence="1" id="KW-0472">Membrane</keyword>
<evidence type="ECO:0000313" key="3">
    <source>
        <dbReference type="Proteomes" id="UP000199009"/>
    </source>
</evidence>
<feature type="transmembrane region" description="Helical" evidence="1">
    <location>
        <begin position="74"/>
        <end position="92"/>
    </location>
</feature>
<gene>
    <name evidence="2" type="ORF">SAMN04489810_1483</name>
</gene>
<feature type="transmembrane region" description="Helical" evidence="1">
    <location>
        <begin position="6"/>
        <end position="27"/>
    </location>
</feature>
<dbReference type="Pfam" id="PF06197">
    <property type="entry name" value="DUF998"/>
    <property type="match status" value="1"/>
</dbReference>
<keyword evidence="1" id="KW-0812">Transmembrane</keyword>